<evidence type="ECO:0000313" key="1">
    <source>
        <dbReference type="EMBL" id="OTP71849.1"/>
    </source>
</evidence>
<proteinExistence type="predicted"/>
<gene>
    <name evidence="1" type="ORF">PAMC26577_23090</name>
</gene>
<dbReference type="EMBL" id="NBTZ01000100">
    <property type="protein sequence ID" value="OTP71849.1"/>
    <property type="molecule type" value="Genomic_DNA"/>
</dbReference>
<accession>A0A242MKL8</accession>
<name>A0A242MKL8_CABSO</name>
<dbReference type="Proteomes" id="UP000195221">
    <property type="component" value="Unassembled WGS sequence"/>
</dbReference>
<sequence>MRCTLRAPRVSHEKPAARVALDWTRLARGPSLLGAVVFISRDGANGGQRMIDRSGFAQFCRPAGTAFALCFCMVSAHATPGIKVMSEVANDGPIKYTVKMASKAWGNEQETRTIRSGQTDDFTWQSKPPGGAQNVPDACPDVGSIRNASGVTVRQVKIRFAAVIASNGDADVQMNFQGHTPRAATAVTVAGKKLQCPTDNSFSQMTHFTMPTGGAEKSVTLSDGTKLTVSASRK</sequence>
<dbReference type="AlphaFoldDB" id="A0A242MKL8"/>
<dbReference type="Pfam" id="PF19476">
    <property type="entry name" value="DUF6013"/>
    <property type="match status" value="1"/>
</dbReference>
<protein>
    <submittedName>
        <fullName evidence="1">Uncharacterized protein</fullName>
    </submittedName>
</protein>
<comment type="caution">
    <text evidence="1">The sequence shown here is derived from an EMBL/GenBank/DDBJ whole genome shotgun (WGS) entry which is preliminary data.</text>
</comment>
<dbReference type="InterPro" id="IPR046055">
    <property type="entry name" value="DUF6013"/>
</dbReference>
<organism evidence="1 2">
    <name type="scientific">Caballeronia sordidicola</name>
    <name type="common">Burkholderia sordidicola</name>
    <dbReference type="NCBI Taxonomy" id="196367"/>
    <lineage>
        <taxon>Bacteria</taxon>
        <taxon>Pseudomonadati</taxon>
        <taxon>Pseudomonadota</taxon>
        <taxon>Betaproteobacteria</taxon>
        <taxon>Burkholderiales</taxon>
        <taxon>Burkholderiaceae</taxon>
        <taxon>Caballeronia</taxon>
    </lineage>
</organism>
<evidence type="ECO:0000313" key="2">
    <source>
        <dbReference type="Proteomes" id="UP000195221"/>
    </source>
</evidence>
<reference evidence="1 2" key="1">
    <citation type="submission" date="2017-03" db="EMBL/GenBank/DDBJ databases">
        <title>Genome analysis of strain PAMC 26577.</title>
        <authorList>
            <person name="Oh H.-M."/>
            <person name="Yang J.-A."/>
        </authorList>
    </citation>
    <scope>NUCLEOTIDE SEQUENCE [LARGE SCALE GENOMIC DNA]</scope>
    <source>
        <strain evidence="1 2">PAMC 26577</strain>
    </source>
</reference>